<sequence>MHRLNALGITTTEVFDALEKNNSIAGGGYIEKSNQAYFIRGEGLVKGPSDIEQIVVKTIARKPVYIRDIADVQLGSANRFGAITANGEGEKVLGQIMMLKGANSNEVITNVKKRVAEISESLPPEVWAVNSSPPLTKAEFPEVDQVVTRIGAAEVPTDPMSMEESDVIITLLPKGEWTSASTKDELADKFKQALSIIPNIEIEFTQPIEMRFNELITGVRADVAIKVFGEDLEVLADLGDRIKTLIQDVPGAEDISVDKIDGLPQLLVSYDRNKIATYGLNIADINQVLSMSYAGNTVGQVFEGERRFDIVIRLPEKDRGDIRGLQNLLLDTPSGYKVPLGELATIEQTFGAAKISRDDTHRRMVVGVN</sequence>
<dbReference type="SUPFAM" id="SSF82714">
    <property type="entry name" value="Multidrug efflux transporter AcrB TolC docking domain, DN and DC subdomains"/>
    <property type="match status" value="2"/>
</dbReference>
<dbReference type="EMBL" id="OB667581">
    <property type="protein sequence ID" value="CAD7234039.1"/>
    <property type="molecule type" value="Genomic_DNA"/>
</dbReference>
<feature type="non-terminal residue" evidence="1">
    <location>
        <position position="1"/>
    </location>
</feature>
<dbReference type="Gene3D" id="3.30.70.1430">
    <property type="entry name" value="Multidrug efflux transporter AcrB pore domain"/>
    <property type="match status" value="1"/>
</dbReference>
<dbReference type="OrthoDB" id="10065779at2759"/>
<reference evidence="1" key="1">
    <citation type="submission" date="2020-11" db="EMBL/GenBank/DDBJ databases">
        <authorList>
            <person name="Tran Van P."/>
        </authorList>
    </citation>
    <scope>NUCLEOTIDE SEQUENCE</scope>
</reference>
<dbReference type="SUPFAM" id="SSF82693">
    <property type="entry name" value="Multidrug efflux transporter AcrB pore domain, PN1, PN2, PC1 and PC2 subdomains"/>
    <property type="match status" value="1"/>
</dbReference>
<dbReference type="InterPro" id="IPR027463">
    <property type="entry name" value="AcrB_DN_DC_subdom"/>
</dbReference>
<evidence type="ECO:0000313" key="1">
    <source>
        <dbReference type="EMBL" id="CAD7234039.1"/>
    </source>
</evidence>
<name>A0A7R8WLJ8_9CRUS</name>
<organism evidence="1">
    <name type="scientific">Cyprideis torosa</name>
    <dbReference type="NCBI Taxonomy" id="163714"/>
    <lineage>
        <taxon>Eukaryota</taxon>
        <taxon>Metazoa</taxon>
        <taxon>Ecdysozoa</taxon>
        <taxon>Arthropoda</taxon>
        <taxon>Crustacea</taxon>
        <taxon>Oligostraca</taxon>
        <taxon>Ostracoda</taxon>
        <taxon>Podocopa</taxon>
        <taxon>Podocopida</taxon>
        <taxon>Cytherocopina</taxon>
        <taxon>Cytheroidea</taxon>
        <taxon>Cytherideidae</taxon>
        <taxon>Cyprideis</taxon>
    </lineage>
</organism>
<dbReference type="Gene3D" id="3.30.70.1440">
    <property type="entry name" value="Multidrug efflux transporter AcrB pore domain"/>
    <property type="match status" value="1"/>
</dbReference>
<dbReference type="PANTHER" id="PTHR32063:SF24">
    <property type="entry name" value="CATION EFFLUX SYSTEM (ACRB_ACRD_ACRF FAMILY)"/>
    <property type="match status" value="1"/>
</dbReference>
<dbReference type="PANTHER" id="PTHR32063">
    <property type="match status" value="1"/>
</dbReference>
<dbReference type="GO" id="GO:0005886">
    <property type="term" value="C:plasma membrane"/>
    <property type="evidence" value="ECO:0007669"/>
    <property type="project" value="TreeGrafter"/>
</dbReference>
<dbReference type="Gene3D" id="3.30.70.1320">
    <property type="entry name" value="Multidrug efflux transporter AcrB pore domain like"/>
    <property type="match status" value="1"/>
</dbReference>
<proteinExistence type="predicted"/>
<gene>
    <name evidence="1" type="ORF">CTOB1V02_LOCUS11857</name>
</gene>
<dbReference type="InterPro" id="IPR001036">
    <property type="entry name" value="Acrflvin-R"/>
</dbReference>
<accession>A0A7R8WLJ8</accession>
<dbReference type="Gene3D" id="3.30.2090.10">
    <property type="entry name" value="Multidrug efflux transporter AcrB TolC docking domain, DN and DC subdomains"/>
    <property type="match status" value="2"/>
</dbReference>
<protein>
    <submittedName>
        <fullName evidence="1">Uncharacterized protein</fullName>
    </submittedName>
</protein>
<dbReference type="Pfam" id="PF00873">
    <property type="entry name" value="ACR_tran"/>
    <property type="match status" value="2"/>
</dbReference>
<dbReference type="GO" id="GO:0042910">
    <property type="term" value="F:xenobiotic transmembrane transporter activity"/>
    <property type="evidence" value="ECO:0007669"/>
    <property type="project" value="TreeGrafter"/>
</dbReference>
<dbReference type="AlphaFoldDB" id="A0A7R8WLJ8"/>